<feature type="compositionally biased region" description="Polar residues" evidence="1">
    <location>
        <begin position="544"/>
        <end position="553"/>
    </location>
</feature>
<feature type="compositionally biased region" description="Acidic residues" evidence="1">
    <location>
        <begin position="376"/>
        <end position="392"/>
    </location>
</feature>
<feature type="compositionally biased region" description="Basic and acidic residues" evidence="1">
    <location>
        <begin position="424"/>
        <end position="442"/>
    </location>
</feature>
<protein>
    <submittedName>
        <fullName evidence="2">Uncharacterized protein</fullName>
    </submittedName>
</protein>
<name>A0A2P8AG35_9PEZI</name>
<comment type="caution">
    <text evidence="2">The sequence shown here is derived from an EMBL/GenBank/DDBJ whole genome shotgun (WGS) entry which is preliminary data.</text>
</comment>
<sequence length="623" mass="68736">MYPFQGNQANGQQHSQPPPLKKHKTSSGAVVTYYPPPPGYVPPPNAQIPQAAWQAGQYQQSAWTPQQQAYYQQYYQQYAQATGGYPNYPQANGWQHPQGYQQGYPQGHPQGQSMSQYSAQGYPAYGASNYSGYQNYQAPNQQQGNQWPTQSPQSGPSAGSPQQSTPDVSQGFAKPIAPASATYASQDRTSRAVSIATSNAGDSVAADDEYKPAHEFDETDYCREASYVKDGDSIPQNLSLGTIVYCPARAAKTALPATYQEAELDLLAPKVREVEDESISKYFVTSRLDSIDLSVRQIEEEWNEVKEDMIFRDYPPAHAADYIPVTQVVAERDRPDPDPSSRYPPVKEPTLDPSPPPALRTGDSEVAEKPSVNSPDSDEEDEAMDLGSDSEDGPSPQPSTSGRVESPADTDHMDDAPSESNAIKVDHDRHPKQNGFKDRAQEDALASLGVSGSPFSAADERSPLNGTPPIHQDQFQGRGVQRTGSGQHHHGPSGPPPPQGRYEEHRRSVGSRMPFGPYNVPPPPEPVDMENPWRNPENYGRRGSSASDTSQRTVPGGDFDDNSDHDKTPRAQPQQQQNGSGRKRGYEEMQHSNRHRGSRQEDDTTPRQRRFRPKVADAYSRRW</sequence>
<feature type="compositionally biased region" description="Polar residues" evidence="1">
    <location>
        <begin position="1"/>
        <end position="15"/>
    </location>
</feature>
<dbReference type="EMBL" id="NHZQ01000010">
    <property type="protein sequence ID" value="PSK59417.1"/>
    <property type="molecule type" value="Genomic_DNA"/>
</dbReference>
<reference evidence="2 3" key="1">
    <citation type="submission" date="2017-05" db="EMBL/GenBank/DDBJ databases">
        <title>Draft genome sequence of Elsinoe australis.</title>
        <authorList>
            <person name="Cheng Q."/>
        </authorList>
    </citation>
    <scope>NUCLEOTIDE SEQUENCE [LARGE SCALE GENOMIC DNA]</scope>
    <source>
        <strain evidence="2 3">NL1</strain>
    </source>
</reference>
<evidence type="ECO:0000256" key="1">
    <source>
        <dbReference type="SAM" id="MobiDB-lite"/>
    </source>
</evidence>
<feature type="region of interest" description="Disordered" evidence="1">
    <location>
        <begin position="133"/>
        <end position="173"/>
    </location>
</feature>
<accession>A0A2P8AG35</accession>
<feature type="compositionally biased region" description="Polar residues" evidence="1">
    <location>
        <begin position="133"/>
        <end position="147"/>
    </location>
</feature>
<keyword evidence="3" id="KW-1185">Reference proteome</keyword>
<feature type="region of interest" description="Disordered" evidence="1">
    <location>
        <begin position="329"/>
        <end position="623"/>
    </location>
</feature>
<dbReference type="Proteomes" id="UP000243723">
    <property type="component" value="Unassembled WGS sequence"/>
</dbReference>
<feature type="compositionally biased region" description="Polar residues" evidence="1">
    <location>
        <begin position="571"/>
        <end position="580"/>
    </location>
</feature>
<feature type="compositionally biased region" description="Low complexity" evidence="1">
    <location>
        <begin position="95"/>
        <end position="112"/>
    </location>
</feature>
<organism evidence="2 3">
    <name type="scientific">Elsinoe australis</name>
    <dbReference type="NCBI Taxonomy" id="40998"/>
    <lineage>
        <taxon>Eukaryota</taxon>
        <taxon>Fungi</taxon>
        <taxon>Dikarya</taxon>
        <taxon>Ascomycota</taxon>
        <taxon>Pezizomycotina</taxon>
        <taxon>Dothideomycetes</taxon>
        <taxon>Dothideomycetidae</taxon>
        <taxon>Myriangiales</taxon>
        <taxon>Elsinoaceae</taxon>
        <taxon>Elsinoe</taxon>
    </lineage>
</organism>
<proteinExistence type="predicted"/>
<gene>
    <name evidence="2" type="ORF">B9Z65_3741</name>
</gene>
<feature type="region of interest" description="Disordered" evidence="1">
    <location>
        <begin position="85"/>
        <end position="120"/>
    </location>
</feature>
<feature type="region of interest" description="Disordered" evidence="1">
    <location>
        <begin position="1"/>
        <end position="46"/>
    </location>
</feature>
<evidence type="ECO:0000313" key="2">
    <source>
        <dbReference type="EMBL" id="PSK59417.1"/>
    </source>
</evidence>
<feature type="compositionally biased region" description="Pro residues" evidence="1">
    <location>
        <begin position="34"/>
        <end position="46"/>
    </location>
</feature>
<feature type="compositionally biased region" description="Low complexity" evidence="1">
    <location>
        <begin position="148"/>
        <end position="166"/>
    </location>
</feature>
<feature type="compositionally biased region" description="Basic and acidic residues" evidence="1">
    <location>
        <begin position="330"/>
        <end position="339"/>
    </location>
</feature>
<dbReference type="AlphaFoldDB" id="A0A2P8AG35"/>
<dbReference type="STRING" id="40998.A0A2P8AG35"/>
<dbReference type="OrthoDB" id="5431222at2759"/>
<evidence type="ECO:0000313" key="3">
    <source>
        <dbReference type="Proteomes" id="UP000243723"/>
    </source>
</evidence>